<gene>
    <name evidence="4" type="ORF">HNR37_001198</name>
</gene>
<dbReference type="RefSeq" id="WP_183731406.1">
    <property type="nucleotide sequence ID" value="NZ_JACHID010000006.1"/>
</dbReference>
<evidence type="ECO:0000256" key="3">
    <source>
        <dbReference type="ARBA" id="ARBA00022723"/>
    </source>
</evidence>
<comment type="caution">
    <text evidence="4">The sequence shown here is derived from an EMBL/GenBank/DDBJ whole genome shotgun (WGS) entry which is preliminary data.</text>
</comment>
<protein>
    <submittedName>
        <fullName evidence="4">Lipopolysaccharide biosynthesis glycosyltransferase</fullName>
    </submittedName>
</protein>
<accession>A0A7W8DGZ8</accession>
<dbReference type="InterPro" id="IPR029044">
    <property type="entry name" value="Nucleotide-diphossugar_trans"/>
</dbReference>
<evidence type="ECO:0000256" key="1">
    <source>
        <dbReference type="ARBA" id="ARBA00022676"/>
    </source>
</evidence>
<evidence type="ECO:0000313" key="4">
    <source>
        <dbReference type="EMBL" id="MBB5021884.1"/>
    </source>
</evidence>
<dbReference type="Pfam" id="PF01501">
    <property type="entry name" value="Glyco_transf_8"/>
    <property type="match status" value="1"/>
</dbReference>
<keyword evidence="2 4" id="KW-0808">Transferase</keyword>
<dbReference type="EMBL" id="JACHID010000006">
    <property type="protein sequence ID" value="MBB5021884.1"/>
    <property type="molecule type" value="Genomic_DNA"/>
</dbReference>
<dbReference type="PANTHER" id="PTHR13778:SF47">
    <property type="entry name" value="LIPOPOLYSACCHARIDE 1,3-GALACTOSYLTRANSFERASE"/>
    <property type="match status" value="1"/>
</dbReference>
<name>A0A7W8DGZ8_9BACT</name>
<dbReference type="AlphaFoldDB" id="A0A7W8DGZ8"/>
<keyword evidence="3" id="KW-0479">Metal-binding</keyword>
<keyword evidence="1" id="KW-0328">Glycosyltransferase</keyword>
<dbReference type="PANTHER" id="PTHR13778">
    <property type="entry name" value="GLYCOSYLTRANSFERASE 8 DOMAIN-CONTAINING PROTEIN"/>
    <property type="match status" value="1"/>
</dbReference>
<organism evidence="4 5">
    <name type="scientific">Desulfurispira natronophila</name>
    <dbReference type="NCBI Taxonomy" id="682562"/>
    <lineage>
        <taxon>Bacteria</taxon>
        <taxon>Pseudomonadati</taxon>
        <taxon>Chrysiogenota</taxon>
        <taxon>Chrysiogenia</taxon>
        <taxon>Chrysiogenales</taxon>
        <taxon>Chrysiogenaceae</taxon>
        <taxon>Desulfurispira</taxon>
    </lineage>
</organism>
<dbReference type="Gene3D" id="3.90.550.10">
    <property type="entry name" value="Spore Coat Polysaccharide Biosynthesis Protein SpsA, Chain A"/>
    <property type="match status" value="1"/>
</dbReference>
<dbReference type="GO" id="GO:0046872">
    <property type="term" value="F:metal ion binding"/>
    <property type="evidence" value="ECO:0007669"/>
    <property type="project" value="UniProtKB-KW"/>
</dbReference>
<dbReference type="InterPro" id="IPR050748">
    <property type="entry name" value="Glycosyltrans_8_dom-fam"/>
</dbReference>
<dbReference type="GO" id="GO:0016757">
    <property type="term" value="F:glycosyltransferase activity"/>
    <property type="evidence" value="ECO:0007669"/>
    <property type="project" value="UniProtKB-KW"/>
</dbReference>
<evidence type="ECO:0000313" key="5">
    <source>
        <dbReference type="Proteomes" id="UP000528322"/>
    </source>
</evidence>
<dbReference type="Proteomes" id="UP000528322">
    <property type="component" value="Unassembled WGS sequence"/>
</dbReference>
<sequence length="311" mass="36067">MTQSDLDRVHILAATDNNYAQHLSVMAVSLLENTSNPELITLHILDCGITSEEKAKMLSSLNRYSAKINFIHVPESILDGLPLRRHGLAAYARLFAADLCDPSIEKILYLDCDIIVNEDVRALYATQLNEHIIAAVKDFSFTAPKRLELPLTNYFSSGVLLINLRKWAEEDIAKKTIAFLINNAHLVKHSDQDGLNVLLHERWKRLPLRWNVQMGVYKSSWRKWHELGFTQEELHEALTQPAIIHYINNSKPWFYTSNHPLKHLYWHYLAMTAWAEYRYPDKNVKNILRKITQPRKLLKAYGCRKKLQGKK</sequence>
<dbReference type="CDD" id="cd04194">
    <property type="entry name" value="GT8_A4GalT_like"/>
    <property type="match status" value="1"/>
</dbReference>
<dbReference type="InterPro" id="IPR002495">
    <property type="entry name" value="Glyco_trans_8"/>
</dbReference>
<keyword evidence="5" id="KW-1185">Reference proteome</keyword>
<proteinExistence type="predicted"/>
<dbReference type="SUPFAM" id="SSF53448">
    <property type="entry name" value="Nucleotide-diphospho-sugar transferases"/>
    <property type="match status" value="1"/>
</dbReference>
<reference evidence="4 5" key="1">
    <citation type="submission" date="2020-08" db="EMBL/GenBank/DDBJ databases">
        <title>Genomic Encyclopedia of Type Strains, Phase IV (KMG-IV): sequencing the most valuable type-strain genomes for metagenomic binning, comparative biology and taxonomic classification.</title>
        <authorList>
            <person name="Goeker M."/>
        </authorList>
    </citation>
    <scope>NUCLEOTIDE SEQUENCE [LARGE SCALE GENOMIC DNA]</scope>
    <source>
        <strain evidence="4 5">DSM 22071</strain>
    </source>
</reference>
<evidence type="ECO:0000256" key="2">
    <source>
        <dbReference type="ARBA" id="ARBA00022679"/>
    </source>
</evidence>